<accession>A0AB34JKN4</accession>
<sequence length="428" mass="47282">MLLGVRGNSASPAPVDLLSHSHKYLLYEAIGRAEAQQSDSRKAWTLRLALDELIRAHTSHLPRSPFALKPTALTSINKRACLYGCAQDTDVPSPDEIIRPDFSLLPDDTLTIIFDGLNGRELAQATLVCTVWANRAIAVAEKRMRSWRKLPIGHCVIPSWTHSVAAHEYLISRVGPRPTRAWWREWTVMRVREMQLSGQHHFAQAERFGPSAELGIPALLLRYAAGLNWMLQAGWSDAEAPPCLLIPAYGAMAIAKAVSDGDCPESRQLAASVWAIYEILLSRARFLSRPVPHAYASLRGIYGLATTDPVWEKLLQPDVQLGFSFQTCTVLQASMDAPTCFPDMSASVPIHRLCSVPCELYNGPIVCFVSTRAHSGQFRSLIQTSTTGCHLPPLATITLEEVLEAGTWAVDEVTCFRKCFVLKVAFPL</sequence>
<reference evidence="2 3" key="1">
    <citation type="journal article" date="2024" name="Science">
        <title>Giant polyketide synthase enzymes in the biosynthesis of giant marine polyether toxins.</title>
        <authorList>
            <person name="Fallon T.R."/>
            <person name="Shende V.V."/>
            <person name="Wierzbicki I.H."/>
            <person name="Pendleton A.L."/>
            <person name="Watervoot N.F."/>
            <person name="Auber R.P."/>
            <person name="Gonzalez D.J."/>
            <person name="Wisecaver J.H."/>
            <person name="Moore B.S."/>
        </authorList>
    </citation>
    <scope>NUCLEOTIDE SEQUENCE [LARGE SCALE GENOMIC DNA]</scope>
    <source>
        <strain evidence="2 3">12B1</strain>
    </source>
</reference>
<dbReference type="AlphaFoldDB" id="A0AB34JKN4"/>
<evidence type="ECO:0000313" key="3">
    <source>
        <dbReference type="Proteomes" id="UP001515480"/>
    </source>
</evidence>
<dbReference type="Proteomes" id="UP001515480">
    <property type="component" value="Unassembled WGS sequence"/>
</dbReference>
<protein>
    <recommendedName>
        <fullName evidence="1">F-box domain-containing protein</fullName>
    </recommendedName>
</protein>
<keyword evidence="3" id="KW-1185">Reference proteome</keyword>
<gene>
    <name evidence="2" type="ORF">AB1Y20_017489</name>
</gene>
<dbReference type="InterPro" id="IPR001810">
    <property type="entry name" value="F-box_dom"/>
</dbReference>
<dbReference type="SUPFAM" id="SSF81383">
    <property type="entry name" value="F-box domain"/>
    <property type="match status" value="1"/>
</dbReference>
<dbReference type="InterPro" id="IPR036047">
    <property type="entry name" value="F-box-like_dom_sf"/>
</dbReference>
<evidence type="ECO:0000313" key="2">
    <source>
        <dbReference type="EMBL" id="KAL1522501.1"/>
    </source>
</evidence>
<proteinExistence type="predicted"/>
<feature type="domain" description="F-box" evidence="1">
    <location>
        <begin position="99"/>
        <end position="150"/>
    </location>
</feature>
<comment type="caution">
    <text evidence="2">The sequence shown here is derived from an EMBL/GenBank/DDBJ whole genome shotgun (WGS) entry which is preliminary data.</text>
</comment>
<dbReference type="EMBL" id="JBGBPQ010000006">
    <property type="protein sequence ID" value="KAL1522501.1"/>
    <property type="molecule type" value="Genomic_DNA"/>
</dbReference>
<evidence type="ECO:0000259" key="1">
    <source>
        <dbReference type="PROSITE" id="PS50181"/>
    </source>
</evidence>
<organism evidence="2 3">
    <name type="scientific">Prymnesium parvum</name>
    <name type="common">Toxic golden alga</name>
    <dbReference type="NCBI Taxonomy" id="97485"/>
    <lineage>
        <taxon>Eukaryota</taxon>
        <taxon>Haptista</taxon>
        <taxon>Haptophyta</taxon>
        <taxon>Prymnesiophyceae</taxon>
        <taxon>Prymnesiales</taxon>
        <taxon>Prymnesiaceae</taxon>
        <taxon>Prymnesium</taxon>
    </lineage>
</organism>
<name>A0AB34JKN4_PRYPA</name>
<dbReference type="PROSITE" id="PS50181">
    <property type="entry name" value="FBOX"/>
    <property type="match status" value="1"/>
</dbReference>